<dbReference type="Proteomes" id="UP001190700">
    <property type="component" value="Unassembled WGS sequence"/>
</dbReference>
<sequence>MIVAAAGTFVTQNWLARKWRAGWLLKKWRKVKAGRPSAAQDLGACAVAGAVGFPVLRSLWQAKPGPYLEGDACATDSPTMISIPSCIAQPKRAQACKGLSQKWTLLSDEYSPKALITTPIHPCSRLEC</sequence>
<evidence type="ECO:0000313" key="2">
    <source>
        <dbReference type="Proteomes" id="UP001190700"/>
    </source>
</evidence>
<name>A0AAE0KY74_9CHLO</name>
<dbReference type="EMBL" id="LGRX02014091">
    <property type="protein sequence ID" value="KAK3265173.1"/>
    <property type="molecule type" value="Genomic_DNA"/>
</dbReference>
<comment type="caution">
    <text evidence="1">The sequence shown here is derived from an EMBL/GenBank/DDBJ whole genome shotgun (WGS) entry which is preliminary data.</text>
</comment>
<dbReference type="AlphaFoldDB" id="A0AAE0KY74"/>
<reference evidence="1 2" key="1">
    <citation type="journal article" date="2015" name="Genome Biol. Evol.">
        <title>Comparative Genomics of a Bacterivorous Green Alga Reveals Evolutionary Causalities and Consequences of Phago-Mixotrophic Mode of Nutrition.</title>
        <authorList>
            <person name="Burns J.A."/>
            <person name="Paasch A."/>
            <person name="Narechania A."/>
            <person name="Kim E."/>
        </authorList>
    </citation>
    <scope>NUCLEOTIDE SEQUENCE [LARGE SCALE GENOMIC DNA]</scope>
    <source>
        <strain evidence="1 2">PLY_AMNH</strain>
    </source>
</reference>
<evidence type="ECO:0000313" key="1">
    <source>
        <dbReference type="EMBL" id="KAK3265173.1"/>
    </source>
</evidence>
<protein>
    <submittedName>
        <fullName evidence="1">Uncharacterized protein</fullName>
    </submittedName>
</protein>
<accession>A0AAE0KY74</accession>
<organism evidence="1 2">
    <name type="scientific">Cymbomonas tetramitiformis</name>
    <dbReference type="NCBI Taxonomy" id="36881"/>
    <lineage>
        <taxon>Eukaryota</taxon>
        <taxon>Viridiplantae</taxon>
        <taxon>Chlorophyta</taxon>
        <taxon>Pyramimonadophyceae</taxon>
        <taxon>Pyramimonadales</taxon>
        <taxon>Pyramimonadaceae</taxon>
        <taxon>Cymbomonas</taxon>
    </lineage>
</organism>
<keyword evidence="2" id="KW-1185">Reference proteome</keyword>
<gene>
    <name evidence="1" type="ORF">CYMTET_26134</name>
</gene>
<proteinExistence type="predicted"/>